<accession>A0A2V1AS92</accession>
<evidence type="ECO:0000256" key="1">
    <source>
        <dbReference type="SAM" id="MobiDB-lite"/>
    </source>
</evidence>
<protein>
    <submittedName>
        <fullName evidence="2">Uncharacterized protein</fullName>
    </submittedName>
</protein>
<proteinExistence type="predicted"/>
<dbReference type="AlphaFoldDB" id="A0A2V1AS92"/>
<feature type="compositionally biased region" description="Polar residues" evidence="1">
    <location>
        <begin position="93"/>
        <end position="104"/>
    </location>
</feature>
<keyword evidence="3" id="KW-1185">Reference proteome</keyword>
<name>A0A2V1AS92_9ASCO</name>
<dbReference type="VEuPathDB" id="FungiDB:CXQ85_003669"/>
<dbReference type="RefSeq" id="XP_025340751.1">
    <property type="nucleotide sequence ID" value="XM_025487303.1"/>
</dbReference>
<evidence type="ECO:0000313" key="3">
    <source>
        <dbReference type="Proteomes" id="UP000244309"/>
    </source>
</evidence>
<dbReference type="Proteomes" id="UP000244309">
    <property type="component" value="Unassembled WGS sequence"/>
</dbReference>
<gene>
    <name evidence="2" type="ORF">CXQ85_003669</name>
</gene>
<organism evidence="2 3">
    <name type="scientific">Candidozyma haemuli</name>
    <dbReference type="NCBI Taxonomy" id="45357"/>
    <lineage>
        <taxon>Eukaryota</taxon>
        <taxon>Fungi</taxon>
        <taxon>Dikarya</taxon>
        <taxon>Ascomycota</taxon>
        <taxon>Saccharomycotina</taxon>
        <taxon>Pichiomycetes</taxon>
        <taxon>Metschnikowiaceae</taxon>
        <taxon>Candidozyma</taxon>
    </lineage>
</organism>
<dbReference type="OrthoDB" id="3986620at2759"/>
<feature type="compositionally biased region" description="Low complexity" evidence="1">
    <location>
        <begin position="109"/>
        <end position="130"/>
    </location>
</feature>
<dbReference type="GeneID" id="37008999"/>
<feature type="region of interest" description="Disordered" evidence="1">
    <location>
        <begin position="93"/>
        <end position="133"/>
    </location>
</feature>
<evidence type="ECO:0000313" key="2">
    <source>
        <dbReference type="EMBL" id="PVH19811.1"/>
    </source>
</evidence>
<sequence>MAERLTEENLFVLRPQNPDVSEETVFDQELLDKASNQDLLSCTYTLLKGQKLSKAEALTLWELRLVLLMFGNQLAAARREAVNLNNALYLSENPTAAPPQQSIPRPQIGRSDSTASRRSGSSPGPNAPGNVVYPFPKNNDGAIGFSLLSLILRLKSAPNLSLVNELYKLCYQLRLKGSSGEEAEIQRNLISLSYEIIMALMITRNFYTLLSFVESLEAGVKAREDSSSEEYLHYSSNVSLTIVLANMIIRQSEGIDDFDVAELRQRFENLDQFTLDCFVNVLRKYSPMVGESGGPSVGSDEDVDYDKLLELVKQGKLTGRIVCSTLASFELGNMYRAEFQEVDKDKRLAANPAPHTGTRFENVYTKVMSQWGNYIEKVYGLE</sequence>
<comment type="caution">
    <text evidence="2">The sequence shown here is derived from an EMBL/GenBank/DDBJ whole genome shotgun (WGS) entry which is preliminary data.</text>
</comment>
<dbReference type="EMBL" id="PKFO01000002">
    <property type="protein sequence ID" value="PVH19811.1"/>
    <property type="molecule type" value="Genomic_DNA"/>
</dbReference>
<reference evidence="2 3" key="1">
    <citation type="submission" date="2017-12" db="EMBL/GenBank/DDBJ databases">
        <title>Genome Sequence of a Multidrug-Resistant Candida haemulonii Isolate from a Patient with Chronic Leg Ulcers in Israel.</title>
        <authorList>
            <person name="Chow N.A."/>
            <person name="Gade L."/>
            <person name="Batra D."/>
            <person name="Rowe L.A."/>
            <person name="Ben-Ami R."/>
            <person name="Loparev V.N."/>
            <person name="Litvintseva A.P."/>
        </authorList>
    </citation>
    <scope>NUCLEOTIDE SEQUENCE [LARGE SCALE GENOMIC DNA]</scope>
    <source>
        <strain evidence="2 3">B11899</strain>
    </source>
</reference>